<dbReference type="AlphaFoldDB" id="A0A0L0DCT3"/>
<dbReference type="PROSITE" id="PS51154">
    <property type="entry name" value="MACRO"/>
    <property type="match status" value="1"/>
</dbReference>
<proteinExistence type="predicted"/>
<keyword evidence="3" id="KW-1185">Reference proteome</keyword>
<dbReference type="OrthoDB" id="6133115at2759"/>
<dbReference type="InterPro" id="IPR043472">
    <property type="entry name" value="Macro_dom-like"/>
</dbReference>
<dbReference type="EMBL" id="GL349459">
    <property type="protein sequence ID" value="KNC50045.1"/>
    <property type="molecule type" value="Genomic_DNA"/>
</dbReference>
<dbReference type="STRING" id="461836.A0A0L0DCT3"/>
<dbReference type="GeneID" id="25565133"/>
<evidence type="ECO:0000313" key="3">
    <source>
        <dbReference type="Proteomes" id="UP000054408"/>
    </source>
</evidence>
<protein>
    <submittedName>
        <fullName evidence="2">Appr-1-p processing</fullName>
    </submittedName>
</protein>
<dbReference type="PANTHER" id="PTHR11106">
    <property type="entry name" value="GANGLIOSIDE INDUCED DIFFERENTIATION ASSOCIATED PROTEIN 2-RELATED"/>
    <property type="match status" value="1"/>
</dbReference>
<feature type="domain" description="Macro" evidence="1">
    <location>
        <begin position="45"/>
        <end position="249"/>
    </location>
</feature>
<dbReference type="SMART" id="SM00506">
    <property type="entry name" value="A1pp"/>
    <property type="match status" value="1"/>
</dbReference>
<dbReference type="PANTHER" id="PTHR11106:SF27">
    <property type="entry name" value="MACRO DOMAIN-CONTAINING PROTEIN"/>
    <property type="match status" value="1"/>
</dbReference>
<gene>
    <name evidence="2" type="ORF">AMSG_05806</name>
</gene>
<dbReference type="Proteomes" id="UP000054408">
    <property type="component" value="Unassembled WGS sequence"/>
</dbReference>
<dbReference type="RefSeq" id="XP_013757211.1">
    <property type="nucleotide sequence ID" value="XM_013901757.1"/>
</dbReference>
<dbReference type="Gene3D" id="3.40.220.10">
    <property type="entry name" value="Leucine Aminopeptidase, subunit E, domain 1"/>
    <property type="match status" value="1"/>
</dbReference>
<dbReference type="eggNOG" id="KOG2633">
    <property type="taxonomic scope" value="Eukaryota"/>
</dbReference>
<reference evidence="2 3" key="1">
    <citation type="submission" date="2010-05" db="EMBL/GenBank/DDBJ databases">
        <title>The Genome Sequence of Thecamonas trahens ATCC 50062.</title>
        <authorList>
            <consortium name="The Broad Institute Genome Sequencing Platform"/>
            <person name="Russ C."/>
            <person name="Cuomo C."/>
            <person name="Shea T."/>
            <person name="Young S.K."/>
            <person name="Zeng Q."/>
            <person name="Koehrsen M."/>
            <person name="Haas B."/>
            <person name="Borodovsky M."/>
            <person name="Guigo R."/>
            <person name="Alvarado L."/>
            <person name="Berlin A."/>
            <person name="Bochicchio J."/>
            <person name="Borenstein D."/>
            <person name="Chapman S."/>
            <person name="Chen Z."/>
            <person name="Freedman E."/>
            <person name="Gellesch M."/>
            <person name="Goldberg J."/>
            <person name="Griggs A."/>
            <person name="Gujja S."/>
            <person name="Heilman E."/>
            <person name="Heiman D."/>
            <person name="Hepburn T."/>
            <person name="Howarth C."/>
            <person name="Jen D."/>
            <person name="Larson L."/>
            <person name="Mehta T."/>
            <person name="Park D."/>
            <person name="Pearson M."/>
            <person name="Roberts A."/>
            <person name="Saif S."/>
            <person name="Shenoy N."/>
            <person name="Sisk P."/>
            <person name="Stolte C."/>
            <person name="Sykes S."/>
            <person name="Thomson T."/>
            <person name="Walk T."/>
            <person name="White J."/>
            <person name="Yandava C."/>
            <person name="Burger G."/>
            <person name="Gray M.W."/>
            <person name="Holland P.W.H."/>
            <person name="King N."/>
            <person name="Lang F.B.F."/>
            <person name="Roger A.J."/>
            <person name="Ruiz-Trillo I."/>
            <person name="Lander E."/>
            <person name="Nusbaum C."/>
        </authorList>
    </citation>
    <scope>NUCLEOTIDE SEQUENCE [LARGE SCALE GENOMIC DNA]</scope>
    <source>
        <strain evidence="2 3">ATCC 50062</strain>
    </source>
</reference>
<dbReference type="Pfam" id="PF01661">
    <property type="entry name" value="Macro"/>
    <property type="match status" value="1"/>
</dbReference>
<accession>A0A0L0DCT3</accession>
<sequence length="267" mass="27980">MDATSRATRETDTVLPSYYLEQRARVLETGNAAEDCDTGVCWAEVVETAATVAIDGRLAVWRGDVTRLATAGIVNAANEGLLGGGGIDEAVHAAAGPLLQYECALATKAMGGLPDAGETVVSHGYALPARYVLHTVAPYLDDTGEVQDDVLAAAYRSILAAAADYELTSVAIPCIGTGFYGFPLSRATRIAAAVVGEWLEADVARVRAAAADPTTSSSDMQWAFPHRIVLVGWTASQTKLLARAVSDLFSQRPPAAPTTKLASRDTL</sequence>
<organism evidence="2 3">
    <name type="scientific">Thecamonas trahens ATCC 50062</name>
    <dbReference type="NCBI Taxonomy" id="461836"/>
    <lineage>
        <taxon>Eukaryota</taxon>
        <taxon>Apusozoa</taxon>
        <taxon>Apusomonadida</taxon>
        <taxon>Apusomonadidae</taxon>
        <taxon>Thecamonas</taxon>
    </lineage>
</organism>
<dbReference type="InterPro" id="IPR002589">
    <property type="entry name" value="Macro_dom"/>
</dbReference>
<dbReference type="SUPFAM" id="SSF52949">
    <property type="entry name" value="Macro domain-like"/>
    <property type="match status" value="1"/>
</dbReference>
<name>A0A0L0DCT3_THETB</name>
<evidence type="ECO:0000259" key="1">
    <source>
        <dbReference type="PROSITE" id="PS51154"/>
    </source>
</evidence>
<evidence type="ECO:0000313" key="2">
    <source>
        <dbReference type="EMBL" id="KNC50045.1"/>
    </source>
</evidence>